<gene>
    <name evidence="1" type="ORF">ADUPG1_003132</name>
</gene>
<accession>A0ABQ5KUU8</accession>
<protein>
    <submittedName>
        <fullName evidence="1">Uncharacterized protein</fullName>
    </submittedName>
</protein>
<name>A0ABQ5KUU8_9EUKA</name>
<evidence type="ECO:0000313" key="1">
    <source>
        <dbReference type="EMBL" id="GKT36242.1"/>
    </source>
</evidence>
<organism evidence="1 2">
    <name type="scientific">Aduncisulcus paluster</name>
    <dbReference type="NCBI Taxonomy" id="2918883"/>
    <lineage>
        <taxon>Eukaryota</taxon>
        <taxon>Metamonada</taxon>
        <taxon>Carpediemonas-like organisms</taxon>
        <taxon>Aduncisulcus</taxon>
    </lineage>
</organism>
<proteinExistence type="predicted"/>
<feature type="non-terminal residue" evidence="1">
    <location>
        <position position="1"/>
    </location>
</feature>
<evidence type="ECO:0000313" key="2">
    <source>
        <dbReference type="Proteomes" id="UP001057375"/>
    </source>
</evidence>
<comment type="caution">
    <text evidence="1">The sequence shown here is derived from an EMBL/GenBank/DDBJ whole genome shotgun (WGS) entry which is preliminary data.</text>
</comment>
<dbReference type="Proteomes" id="UP001057375">
    <property type="component" value="Unassembled WGS sequence"/>
</dbReference>
<feature type="non-terminal residue" evidence="1">
    <location>
        <position position="191"/>
    </location>
</feature>
<dbReference type="EMBL" id="BQXS01004071">
    <property type="protein sequence ID" value="GKT36242.1"/>
    <property type="molecule type" value="Genomic_DNA"/>
</dbReference>
<sequence>SYIPRASEQDRYSNSTLITTIDSVSSQQELDAVFNSMIQEGKMRMQLRHLSYKERNPAHSRIPRRITSIEQLPPNLPWELQIALDPLVSESNIDMSNAQLSWYHSNVTTAQRSEHFEFHRKCFKDLSLAINPRIPVTPPPSILPAYLERYTDDVDDLDPPSSPLPTKFAVETIRIVDTKRAMGGINSASGP</sequence>
<reference evidence="1" key="1">
    <citation type="submission" date="2022-03" db="EMBL/GenBank/DDBJ databases">
        <title>Draft genome sequence of Aduncisulcus paluster, a free-living microaerophilic Fornicata.</title>
        <authorList>
            <person name="Yuyama I."/>
            <person name="Kume K."/>
            <person name="Tamura T."/>
            <person name="Inagaki Y."/>
            <person name="Hashimoto T."/>
        </authorList>
    </citation>
    <scope>NUCLEOTIDE SEQUENCE</scope>
    <source>
        <strain evidence="1">NY0171</strain>
    </source>
</reference>
<keyword evidence="2" id="KW-1185">Reference proteome</keyword>